<keyword evidence="2" id="KW-0812">Transmembrane</keyword>
<comment type="caution">
    <text evidence="6">The sequence shown here is derived from an EMBL/GenBank/DDBJ whole genome shotgun (WGS) entry which is preliminary data.</text>
</comment>
<dbReference type="InterPro" id="IPR016983">
    <property type="entry name" value="UCP031804"/>
</dbReference>
<accession>A0A4Z0H3P2</accession>
<dbReference type="Pfam" id="PF06803">
    <property type="entry name" value="DUF1232"/>
    <property type="match status" value="1"/>
</dbReference>
<sequence>MKQTSYMDKLKQLNPAKAVRIGRKHFSEKAYFQKLRHQSGRIGTKIVYYSLVLYYAFQHPDTPKKAKLTIAGALGYLILPTDVVPDFIPVIGFTDDSAVIIYAVYQILSQIDDSVKEKANAHLERWFGESADEIELPE</sequence>
<evidence type="ECO:0000259" key="5">
    <source>
        <dbReference type="Pfam" id="PF06803"/>
    </source>
</evidence>
<dbReference type="InterPro" id="IPR010652">
    <property type="entry name" value="DUF1232"/>
</dbReference>
<dbReference type="EMBL" id="SRJC01000001">
    <property type="protein sequence ID" value="TGB03815.1"/>
    <property type="molecule type" value="Genomic_DNA"/>
</dbReference>
<evidence type="ECO:0000256" key="3">
    <source>
        <dbReference type="ARBA" id="ARBA00022989"/>
    </source>
</evidence>
<organism evidence="6 7">
    <name type="scientific">Halobacillus salinus</name>
    <dbReference type="NCBI Taxonomy" id="192814"/>
    <lineage>
        <taxon>Bacteria</taxon>
        <taxon>Bacillati</taxon>
        <taxon>Bacillota</taxon>
        <taxon>Bacilli</taxon>
        <taxon>Bacillales</taxon>
        <taxon>Bacillaceae</taxon>
        <taxon>Halobacillus</taxon>
    </lineage>
</organism>
<evidence type="ECO:0000313" key="7">
    <source>
        <dbReference type="Proteomes" id="UP000297982"/>
    </source>
</evidence>
<feature type="domain" description="DUF1232" evidence="5">
    <location>
        <begin position="66"/>
        <end position="101"/>
    </location>
</feature>
<dbReference type="PIRSF" id="PIRSF031804">
    <property type="entry name" value="UCP031804"/>
    <property type="match status" value="1"/>
</dbReference>
<evidence type="ECO:0000313" key="6">
    <source>
        <dbReference type="EMBL" id="TGB03815.1"/>
    </source>
</evidence>
<protein>
    <submittedName>
        <fullName evidence="6">DUF1232 domain-containing protein</fullName>
    </submittedName>
</protein>
<dbReference type="AlphaFoldDB" id="A0A4Z0H3P2"/>
<comment type="subcellular location">
    <subcellularLocation>
        <location evidence="1">Endomembrane system</location>
        <topology evidence="1">Multi-pass membrane protein</topology>
    </subcellularLocation>
</comment>
<reference evidence="6 7" key="1">
    <citation type="journal article" date="2003" name="Int. J. Syst. Evol. Microbiol.">
        <title>Halobacillus salinus sp. nov., isolated from a salt lake on the coast of the East Sea in Korea.</title>
        <authorList>
            <person name="Yoon J.H."/>
            <person name="Kang K.H."/>
            <person name="Park Y.H."/>
        </authorList>
    </citation>
    <scope>NUCLEOTIDE SEQUENCE [LARGE SCALE GENOMIC DNA]</scope>
    <source>
        <strain evidence="6 7">HSL-3</strain>
    </source>
</reference>
<evidence type="ECO:0000256" key="1">
    <source>
        <dbReference type="ARBA" id="ARBA00004127"/>
    </source>
</evidence>
<evidence type="ECO:0000256" key="2">
    <source>
        <dbReference type="ARBA" id="ARBA00022692"/>
    </source>
</evidence>
<dbReference type="STRING" id="192814.GCA_900166575_00718"/>
<name>A0A4Z0H3P2_9BACI</name>
<dbReference type="Proteomes" id="UP000297982">
    <property type="component" value="Unassembled WGS sequence"/>
</dbReference>
<keyword evidence="4" id="KW-0472">Membrane</keyword>
<proteinExistence type="predicted"/>
<keyword evidence="7" id="KW-1185">Reference proteome</keyword>
<evidence type="ECO:0000256" key="4">
    <source>
        <dbReference type="ARBA" id="ARBA00023136"/>
    </source>
</evidence>
<gene>
    <name evidence="6" type="ORF">E4663_02055</name>
</gene>
<keyword evidence="3" id="KW-1133">Transmembrane helix</keyword>
<dbReference type="GO" id="GO:0012505">
    <property type="term" value="C:endomembrane system"/>
    <property type="evidence" value="ECO:0007669"/>
    <property type="project" value="UniProtKB-SubCell"/>
</dbReference>